<dbReference type="InterPro" id="IPR052785">
    <property type="entry name" value="Enterotoxin_cmpnt"/>
</dbReference>
<dbReference type="PANTHER" id="PTHR38443">
    <property type="match status" value="1"/>
</dbReference>
<dbReference type="PATRIC" id="fig|86662.28.peg.2686"/>
<accession>A0A1E8BNN2</accession>
<dbReference type="Pfam" id="PF05791">
    <property type="entry name" value="Bacillus_HBL"/>
    <property type="match status" value="1"/>
</dbReference>
<dbReference type="GO" id="GO:0016020">
    <property type="term" value="C:membrane"/>
    <property type="evidence" value="ECO:0007669"/>
    <property type="project" value="InterPro"/>
</dbReference>
<organism evidence="1 2">
    <name type="scientific">Bacillus mycoides</name>
    <dbReference type="NCBI Taxonomy" id="1405"/>
    <lineage>
        <taxon>Bacteria</taxon>
        <taxon>Bacillati</taxon>
        <taxon>Bacillota</taxon>
        <taxon>Bacilli</taxon>
        <taxon>Bacillales</taxon>
        <taxon>Bacillaceae</taxon>
        <taxon>Bacillus</taxon>
        <taxon>Bacillus cereus group</taxon>
    </lineage>
</organism>
<evidence type="ECO:0000313" key="2">
    <source>
        <dbReference type="Proteomes" id="UP000175835"/>
    </source>
</evidence>
<protein>
    <submittedName>
        <fullName evidence="1">Hemolysin BL lytic component L2</fullName>
    </submittedName>
</protein>
<sequence length="439" mass="49577">MKKKIMTGFLITSIVTGANIPINTLAMPIVQAETQQENTDISSSLRKLGAQSKLIQTYIDQALMSPNVQLEEVPALNTNQSLIKQDMNEWSSELYPKLILLNSKSKGFVTQFNSYYPTLKQFVDNNEDKEGFLDRLEVLQDKTTTNQESVQRQINELTDIKLQIDKKLKDLDTDVTKAQGVLSSEGIGKIDQLKNELLNTQKLIQSDLQQIALLPGALNEQGLKIFQEIYSLSKDIIEPAAQTAVAAYNKGKEINNSILEAEKKAEQEAKEKGKSALEIEAAKKEAREVIEKSKQAEIAAAAITKTKEYDLTKVIDPEKIKKTYSAFAEVNKLTTEQRAHLDDLEKQNQKLYDLTKSLTVADLQKSMLLIMQNDLHTFANQVDVELDLLKLYKEDMNLIKNNITKLSTNVDTTDQQSQKDTLRQLKNVTSYLEEQVNKF</sequence>
<dbReference type="RefSeq" id="WP_070146506.1">
    <property type="nucleotide sequence ID" value="NZ_LXLX01000030.1"/>
</dbReference>
<evidence type="ECO:0000313" key="1">
    <source>
        <dbReference type="EMBL" id="OFD94484.1"/>
    </source>
</evidence>
<dbReference type="PANTHER" id="PTHR38443:SF2">
    <property type="entry name" value="NON-HEMOLYTIC ENTEROTOXIN LYTIC COMPONENT L1"/>
    <property type="match status" value="1"/>
</dbReference>
<dbReference type="SUPFAM" id="SSF58100">
    <property type="entry name" value="Bacterial hemolysins"/>
    <property type="match status" value="1"/>
</dbReference>
<dbReference type="AlphaFoldDB" id="A0A1E8BNN2"/>
<proteinExistence type="predicted"/>
<reference evidence="1 2" key="1">
    <citation type="submission" date="2016-05" db="EMBL/GenBank/DDBJ databases">
        <title>Bacillus thuringiensis and Bacillus weihenstephanensis as novel biocontrol agents of wilt causing Verticillium species.</title>
        <authorList>
            <person name="Hollensteiner J."/>
            <person name="Wemheuer F."/>
            <person name="Harting R."/>
            <person name="Kolarzyk A."/>
            <person name="Diaz-Valerio S."/>
            <person name="Poehlein A."/>
            <person name="Brzuszkiewicz E."/>
            <person name="Nesemann K."/>
            <person name="Braus-Stromeyer S."/>
            <person name="Braus G."/>
            <person name="Daniel R."/>
            <person name="Liesegang H."/>
        </authorList>
    </citation>
    <scope>NUCLEOTIDE SEQUENCE [LARGE SCALE GENOMIC DNA]</scope>
    <source>
        <strain evidence="1 2">GOE11</strain>
    </source>
</reference>
<dbReference type="InterPro" id="IPR008414">
    <property type="entry name" value="HBL"/>
</dbReference>
<dbReference type="EMBL" id="LXLX01000030">
    <property type="protein sequence ID" value="OFD94484.1"/>
    <property type="molecule type" value="Genomic_DNA"/>
</dbReference>
<gene>
    <name evidence="1" type="ORF">BWGOE11_26300</name>
</gene>
<dbReference type="Proteomes" id="UP000175835">
    <property type="component" value="Unassembled WGS sequence"/>
</dbReference>
<comment type="caution">
    <text evidence="1">The sequence shown here is derived from an EMBL/GenBank/DDBJ whole genome shotgun (WGS) entry which is preliminary data.</text>
</comment>
<dbReference type="Gene3D" id="1.20.1170.10">
    <property type="match status" value="2"/>
</dbReference>
<name>A0A1E8BNN2_BACMY</name>